<dbReference type="RefSeq" id="XP_066660359.1">
    <property type="nucleotide sequence ID" value="XM_066796619.1"/>
</dbReference>
<proteinExistence type="predicted"/>
<name>A0ABR1MB69_9PEZI</name>
<organism evidence="1 2">
    <name type="scientific">Phyllosticta citribraziliensis</name>
    <dbReference type="NCBI Taxonomy" id="989973"/>
    <lineage>
        <taxon>Eukaryota</taxon>
        <taxon>Fungi</taxon>
        <taxon>Dikarya</taxon>
        <taxon>Ascomycota</taxon>
        <taxon>Pezizomycotina</taxon>
        <taxon>Dothideomycetes</taxon>
        <taxon>Dothideomycetes incertae sedis</taxon>
        <taxon>Botryosphaeriales</taxon>
        <taxon>Phyllostictaceae</taxon>
        <taxon>Phyllosticta</taxon>
    </lineage>
</organism>
<evidence type="ECO:0000313" key="2">
    <source>
        <dbReference type="Proteomes" id="UP001360953"/>
    </source>
</evidence>
<dbReference type="EMBL" id="JBBPEH010000001">
    <property type="protein sequence ID" value="KAK7545124.1"/>
    <property type="molecule type" value="Genomic_DNA"/>
</dbReference>
<keyword evidence="2" id="KW-1185">Reference proteome</keyword>
<gene>
    <name evidence="1" type="ORF">J3D65DRAFT_49875</name>
</gene>
<dbReference type="Proteomes" id="UP001360953">
    <property type="component" value="Unassembled WGS sequence"/>
</dbReference>
<comment type="caution">
    <text evidence="1">The sequence shown here is derived from an EMBL/GenBank/DDBJ whole genome shotgun (WGS) entry which is preliminary data.</text>
</comment>
<dbReference type="PANTHER" id="PTHR42085:SF2">
    <property type="entry name" value="F-BOX DOMAIN-CONTAINING PROTEIN"/>
    <property type="match status" value="1"/>
</dbReference>
<protein>
    <submittedName>
        <fullName evidence="1">Uncharacterized protein</fullName>
    </submittedName>
</protein>
<dbReference type="PANTHER" id="PTHR42085">
    <property type="entry name" value="F-BOX DOMAIN-CONTAINING PROTEIN"/>
    <property type="match status" value="1"/>
</dbReference>
<dbReference type="GeneID" id="92029525"/>
<evidence type="ECO:0000313" key="1">
    <source>
        <dbReference type="EMBL" id="KAK7545124.1"/>
    </source>
</evidence>
<dbReference type="InterPro" id="IPR038883">
    <property type="entry name" value="AN11006-like"/>
</dbReference>
<accession>A0ABR1MB69</accession>
<sequence length="171" mass="19567">MHPSTTAKSPASLQRRRSTLLTLPAELRIQIYAFALDFDGVARVLNRQYEAHLRGAPADDPSGWPPLATPGLLLVNRQVSHEARHVLHKKTLRIPHAMTPNGKMTDLMCRPLLLRVKDVDFTRDKSHDECSRHLSLCDVLCYLMLHLSKLEIDCQRVIFQCFEAQLDLHRK</sequence>
<reference evidence="1 2" key="1">
    <citation type="submission" date="2024-04" db="EMBL/GenBank/DDBJ databases">
        <title>Phyllosticta paracitricarpa is synonymous to the EU quarantine fungus P. citricarpa based on phylogenomic analyses.</title>
        <authorList>
            <consortium name="Lawrence Berkeley National Laboratory"/>
            <person name="Van ingen-buijs V.A."/>
            <person name="Van westerhoven A.C."/>
            <person name="Haridas S."/>
            <person name="Skiadas P."/>
            <person name="Martin F."/>
            <person name="Groenewald J.Z."/>
            <person name="Crous P.W."/>
            <person name="Seidl M.F."/>
        </authorList>
    </citation>
    <scope>NUCLEOTIDE SEQUENCE [LARGE SCALE GENOMIC DNA]</scope>
    <source>
        <strain evidence="1 2">CPC 17464</strain>
    </source>
</reference>